<dbReference type="InterPro" id="IPR014044">
    <property type="entry name" value="CAP_dom"/>
</dbReference>
<name>A0AAV1T953_9STRA</name>
<protein>
    <recommendedName>
        <fullName evidence="2">SCP domain-containing protein</fullName>
    </recommendedName>
</protein>
<feature type="signal peptide" evidence="1">
    <location>
        <begin position="1"/>
        <end position="23"/>
    </location>
</feature>
<evidence type="ECO:0000256" key="1">
    <source>
        <dbReference type="SAM" id="SignalP"/>
    </source>
</evidence>
<feature type="domain" description="SCP" evidence="2">
    <location>
        <begin position="153"/>
        <end position="272"/>
    </location>
</feature>
<dbReference type="Gene3D" id="3.50.4.10">
    <property type="entry name" value="Hepatocyte Growth Factor"/>
    <property type="match status" value="1"/>
</dbReference>
<dbReference type="EMBL" id="CAKLBY020000028">
    <property type="protein sequence ID" value="CAK7904221.1"/>
    <property type="molecule type" value="Genomic_DNA"/>
</dbReference>
<comment type="caution">
    <text evidence="3">The sequence shown here is derived from an EMBL/GenBank/DDBJ whole genome shotgun (WGS) entry which is preliminary data.</text>
</comment>
<dbReference type="SUPFAM" id="SSF55797">
    <property type="entry name" value="PR-1-like"/>
    <property type="match status" value="1"/>
</dbReference>
<organism evidence="3 4">
    <name type="scientific">Peronospora matthiolae</name>
    <dbReference type="NCBI Taxonomy" id="2874970"/>
    <lineage>
        <taxon>Eukaryota</taxon>
        <taxon>Sar</taxon>
        <taxon>Stramenopiles</taxon>
        <taxon>Oomycota</taxon>
        <taxon>Peronosporomycetes</taxon>
        <taxon>Peronosporales</taxon>
        <taxon>Peronosporaceae</taxon>
        <taxon>Peronospora</taxon>
    </lineage>
</organism>
<dbReference type="PANTHER" id="PTHR31157">
    <property type="entry name" value="SCP DOMAIN-CONTAINING PROTEIN"/>
    <property type="match status" value="1"/>
</dbReference>
<dbReference type="PANTHER" id="PTHR31157:SF1">
    <property type="entry name" value="SCP DOMAIN-CONTAINING PROTEIN"/>
    <property type="match status" value="1"/>
</dbReference>
<dbReference type="Proteomes" id="UP001162060">
    <property type="component" value="Unassembled WGS sequence"/>
</dbReference>
<evidence type="ECO:0000313" key="4">
    <source>
        <dbReference type="Proteomes" id="UP001162060"/>
    </source>
</evidence>
<dbReference type="CDD" id="cd05379">
    <property type="entry name" value="CAP_bacterial"/>
    <property type="match status" value="1"/>
</dbReference>
<dbReference type="InterPro" id="IPR035940">
    <property type="entry name" value="CAP_sf"/>
</dbReference>
<gene>
    <name evidence="3" type="ORF">PM001_LOCUS2865</name>
</gene>
<evidence type="ECO:0000313" key="3">
    <source>
        <dbReference type="EMBL" id="CAK7904221.1"/>
    </source>
</evidence>
<accession>A0AAV1T953</accession>
<sequence>MVYFALLTTSAIAATSFLPATAGVQLGNGGGAMWADNCRFGGNYYKAREAIPPRCGSACAGDSVCTHWVWNNLNGGTCWLMSGARSAKTEKLATSCGYVVSSNAQVQQRAPGQAASAGQALSAGQAAPPAQAAPSALVSPNSGLTAAEMNEMLRRINTFRAQNGLGALTIDRQLVAASASQSQDQARRYQMTHASSNGQSLGGRISAQGYDFAVVTENVAAGQTSVESVMTSWQNSPDHRANLLDPDVINVGFAKVVNRGCNGYKTYWTQDFGRRD</sequence>
<dbReference type="AlphaFoldDB" id="A0AAV1T953"/>
<feature type="chain" id="PRO_5043628884" description="SCP domain-containing protein" evidence="1">
    <location>
        <begin position="24"/>
        <end position="276"/>
    </location>
</feature>
<keyword evidence="1" id="KW-0732">Signal</keyword>
<evidence type="ECO:0000259" key="2">
    <source>
        <dbReference type="Pfam" id="PF00188"/>
    </source>
</evidence>
<dbReference type="Pfam" id="PF00188">
    <property type="entry name" value="CAP"/>
    <property type="match status" value="1"/>
</dbReference>
<dbReference type="Gene3D" id="3.40.33.10">
    <property type="entry name" value="CAP"/>
    <property type="match status" value="1"/>
</dbReference>
<proteinExistence type="predicted"/>
<reference evidence="3" key="1">
    <citation type="submission" date="2024-01" db="EMBL/GenBank/DDBJ databases">
        <authorList>
            <person name="Webb A."/>
        </authorList>
    </citation>
    <scope>NUCLEOTIDE SEQUENCE</scope>
    <source>
        <strain evidence="3">Pm1</strain>
    </source>
</reference>